<evidence type="ECO:0000256" key="1">
    <source>
        <dbReference type="SAM" id="Coils"/>
    </source>
</evidence>
<protein>
    <submittedName>
        <fullName evidence="2">Uncharacterized protein</fullName>
    </submittedName>
</protein>
<evidence type="ECO:0000313" key="3">
    <source>
        <dbReference type="Proteomes" id="UP000796880"/>
    </source>
</evidence>
<proteinExistence type="predicted"/>
<keyword evidence="1" id="KW-0175">Coiled coil</keyword>
<dbReference type="EMBL" id="VOIH02000012">
    <property type="protein sequence ID" value="KAF3431906.1"/>
    <property type="molecule type" value="Genomic_DNA"/>
</dbReference>
<gene>
    <name evidence="2" type="ORF">FNV43_RR26642</name>
</gene>
<dbReference type="Proteomes" id="UP000796880">
    <property type="component" value="Unassembled WGS sequence"/>
</dbReference>
<accession>A0A8K0GNY9</accession>
<feature type="coiled-coil region" evidence="1">
    <location>
        <begin position="241"/>
        <end position="293"/>
    </location>
</feature>
<sequence length="324" mass="36288">MVEQGRCASFYEHNVKGLPIRTKNCDCRQLNPILHHHPGSKDSTIPSPINLDMTLTDASHEIDPQPVVTIGPSLAETEMPFNSHLIIEDITEAEGNPEFLLQLHTAKEVVGPHVFADLENFFNQNPPPQILNTQLVQSDKKKINAAKKVLLEMVGTGFDIVTEEEARNNYRKSIHTDAGFFPDSMKSSISKFLHSLDEELATFNKFRENIFDAASHRSSMISLQTSIQSKASEYTTTSTKLTAQEHLVKELRAKLAEAEDVCGNLRHSLKHTIDEAEKEKKRYIDLLNASKNRDEARTQAEAAITAHHASWGAMNNSIIAYFTV</sequence>
<dbReference type="AlphaFoldDB" id="A0A8K0GNY9"/>
<evidence type="ECO:0000313" key="2">
    <source>
        <dbReference type="EMBL" id="KAF3431906.1"/>
    </source>
</evidence>
<reference evidence="2" key="1">
    <citation type="submission" date="2020-03" db="EMBL/GenBank/DDBJ databases">
        <title>A high-quality chromosome-level genome assembly of a woody plant with both climbing and erect habits, Rhamnella rubrinervis.</title>
        <authorList>
            <person name="Lu Z."/>
            <person name="Yang Y."/>
            <person name="Zhu X."/>
            <person name="Sun Y."/>
        </authorList>
    </citation>
    <scope>NUCLEOTIDE SEQUENCE</scope>
    <source>
        <strain evidence="2">BYM</strain>
        <tissue evidence="2">Leaf</tissue>
    </source>
</reference>
<comment type="caution">
    <text evidence="2">The sequence shown here is derived from an EMBL/GenBank/DDBJ whole genome shotgun (WGS) entry which is preliminary data.</text>
</comment>
<organism evidence="2 3">
    <name type="scientific">Rhamnella rubrinervis</name>
    <dbReference type="NCBI Taxonomy" id="2594499"/>
    <lineage>
        <taxon>Eukaryota</taxon>
        <taxon>Viridiplantae</taxon>
        <taxon>Streptophyta</taxon>
        <taxon>Embryophyta</taxon>
        <taxon>Tracheophyta</taxon>
        <taxon>Spermatophyta</taxon>
        <taxon>Magnoliopsida</taxon>
        <taxon>eudicotyledons</taxon>
        <taxon>Gunneridae</taxon>
        <taxon>Pentapetalae</taxon>
        <taxon>rosids</taxon>
        <taxon>fabids</taxon>
        <taxon>Rosales</taxon>
        <taxon>Rhamnaceae</taxon>
        <taxon>rhamnoid group</taxon>
        <taxon>Rhamneae</taxon>
        <taxon>Rhamnella</taxon>
    </lineage>
</organism>
<keyword evidence="3" id="KW-1185">Reference proteome</keyword>
<name>A0A8K0GNY9_9ROSA</name>